<dbReference type="GO" id="GO:0005524">
    <property type="term" value="F:ATP binding"/>
    <property type="evidence" value="ECO:0007669"/>
    <property type="project" value="UniProtKB-KW"/>
</dbReference>
<keyword evidence="5 8" id="KW-0418">Kinase</keyword>
<dbReference type="Gene3D" id="3.40.50.11370">
    <property type="match status" value="1"/>
</dbReference>
<dbReference type="Pfam" id="PF05770">
    <property type="entry name" value="Ins134_P3_kin"/>
    <property type="match status" value="2"/>
</dbReference>
<dbReference type="PANTHER" id="PTHR14217">
    <property type="entry name" value="INOSITOL-TETRAKISPHOSPHATE 1-KINASE"/>
    <property type="match status" value="1"/>
</dbReference>
<evidence type="ECO:0000313" key="11">
    <source>
        <dbReference type="Proteomes" id="UP000728185"/>
    </source>
</evidence>
<comment type="similarity">
    <text evidence="1 8">Belongs to the ITPK1 family.</text>
</comment>
<dbReference type="OrthoDB" id="25308at2759"/>
<evidence type="ECO:0000259" key="9">
    <source>
        <dbReference type="Pfam" id="PF05770"/>
    </source>
</evidence>
<dbReference type="Proteomes" id="UP000728185">
    <property type="component" value="Unassembled WGS sequence"/>
</dbReference>
<keyword evidence="3 8" id="KW-0479">Metal-binding</keyword>
<dbReference type="GO" id="GO:0005737">
    <property type="term" value="C:cytoplasm"/>
    <property type="evidence" value="ECO:0007669"/>
    <property type="project" value="TreeGrafter"/>
</dbReference>
<evidence type="ECO:0000256" key="5">
    <source>
        <dbReference type="ARBA" id="ARBA00022777"/>
    </source>
</evidence>
<keyword evidence="4 8" id="KW-0547">Nucleotide-binding</keyword>
<accession>A0A8E0RXS5</accession>
<keyword evidence="7 8" id="KW-0460">Magnesium</keyword>
<evidence type="ECO:0000256" key="2">
    <source>
        <dbReference type="ARBA" id="ARBA00022679"/>
    </source>
</evidence>
<dbReference type="Gene3D" id="3.30.470.20">
    <property type="entry name" value="ATP-grasp fold, B domain"/>
    <property type="match status" value="1"/>
</dbReference>
<organism evidence="10 11">
    <name type="scientific">Fasciolopsis buskii</name>
    <dbReference type="NCBI Taxonomy" id="27845"/>
    <lineage>
        <taxon>Eukaryota</taxon>
        <taxon>Metazoa</taxon>
        <taxon>Spiralia</taxon>
        <taxon>Lophotrochozoa</taxon>
        <taxon>Platyhelminthes</taxon>
        <taxon>Trematoda</taxon>
        <taxon>Digenea</taxon>
        <taxon>Plagiorchiida</taxon>
        <taxon>Echinostomata</taxon>
        <taxon>Echinostomatoidea</taxon>
        <taxon>Fasciolidae</taxon>
        <taxon>Fasciolopsis</taxon>
    </lineage>
</organism>
<dbReference type="Gene3D" id="3.30.1490.220">
    <property type="match status" value="1"/>
</dbReference>
<evidence type="ECO:0000256" key="8">
    <source>
        <dbReference type="PIRNR" id="PIRNR038186"/>
    </source>
</evidence>
<dbReference type="AlphaFoldDB" id="A0A8E0RXS5"/>
<dbReference type="EC" id="2.7.1.134" evidence="8"/>
<comment type="catalytic activity">
    <reaction evidence="8">
        <text>1D-myo-inositol 3,4,5,6-tetrakisphosphate + ATP = 1D-myo-inositol 1,3,4,5,6-pentakisphosphate + ADP + H(+)</text>
        <dbReference type="Rhea" id="RHEA:12452"/>
        <dbReference type="ChEBI" id="CHEBI:15378"/>
        <dbReference type="ChEBI" id="CHEBI:30616"/>
        <dbReference type="ChEBI" id="CHEBI:57539"/>
        <dbReference type="ChEBI" id="CHEBI:57733"/>
        <dbReference type="ChEBI" id="CHEBI:456216"/>
        <dbReference type="EC" id="2.7.1.134"/>
    </reaction>
</comment>
<evidence type="ECO:0000256" key="4">
    <source>
        <dbReference type="ARBA" id="ARBA00022741"/>
    </source>
</evidence>
<dbReference type="GO" id="GO:0000287">
    <property type="term" value="F:magnesium ion binding"/>
    <property type="evidence" value="ECO:0007669"/>
    <property type="project" value="InterPro"/>
</dbReference>
<gene>
    <name evidence="10" type="ORF">FBUS_00106</name>
</gene>
<dbReference type="GO" id="GO:0052725">
    <property type="term" value="F:inositol-1,3,4-trisphosphate 6-kinase activity"/>
    <property type="evidence" value="ECO:0007669"/>
    <property type="project" value="InterPro"/>
</dbReference>
<feature type="domain" description="Inositol 1,3,4-trisphosphate 5/6-kinase ATP-grasp" evidence="9">
    <location>
        <begin position="308"/>
        <end position="381"/>
    </location>
</feature>
<dbReference type="InterPro" id="IPR040464">
    <property type="entry name" value="InsP(3)kin_ATP-grasp"/>
</dbReference>
<dbReference type="InterPro" id="IPR008656">
    <property type="entry name" value="Inositol_tetrakis-P_1-kinase"/>
</dbReference>
<dbReference type="GO" id="GO:0047325">
    <property type="term" value="F:inositol-3,4,5,6-tetrakisphosphate 1-kinase activity"/>
    <property type="evidence" value="ECO:0007669"/>
    <property type="project" value="UniProtKB-EC"/>
</dbReference>
<keyword evidence="11" id="KW-1185">Reference proteome</keyword>
<evidence type="ECO:0000256" key="3">
    <source>
        <dbReference type="ARBA" id="ARBA00022723"/>
    </source>
</evidence>
<dbReference type="PANTHER" id="PTHR14217:SF1">
    <property type="entry name" value="INOSITOL-TETRAKISPHOSPHATE 1-KINASE"/>
    <property type="match status" value="1"/>
</dbReference>
<evidence type="ECO:0000256" key="6">
    <source>
        <dbReference type="ARBA" id="ARBA00022840"/>
    </source>
</evidence>
<comment type="caution">
    <text evidence="10">The sequence shown here is derived from an EMBL/GenBank/DDBJ whole genome shotgun (WGS) entry which is preliminary data.</text>
</comment>
<sequence>MKVCAILMSPGKLQRFDAKRLCDANVYNDLRFIQLESVQQLGDAHVDCIIHKVPEFLIPYADSKVETLVGRFQDFLKRNPHIVCIDDIEDVRRITRRELQFKVIEEAFRHSDLCNFLIFVSLCAIEAGCAIVKVTFKVQILSIFCTCSSQIACFPKMFFALVVKPQAAHGDKNAHGMALVFNEAGLKQIPYPAVAQEFINHNGLLFKIFAIGQKTFIYTRSSIRNLIASDNQETILFDSRTVSKDGHSSPLCDLEQLDKYRRSFLPVERCMKIIEVVGCLNWNREFPIKTFDCKPRVHICDDLTTQTTQEVSNSQDRALLDRIAKLIRDATRLNLFGADVIKCAQSELDGGSSRTKWAVIDVNVCPSYDKVPFFHQHLENLVRTKLSLPLITIPDET</sequence>
<comment type="cofactor">
    <cofactor evidence="8">
        <name>Mg(2+)</name>
        <dbReference type="ChEBI" id="CHEBI:18420"/>
    </cofactor>
    <text evidence="8">Binds 2 magnesium ions per subunit.</text>
</comment>
<evidence type="ECO:0000256" key="1">
    <source>
        <dbReference type="ARBA" id="ARBA00009601"/>
    </source>
</evidence>
<reference evidence="10" key="1">
    <citation type="submission" date="2019-05" db="EMBL/GenBank/DDBJ databases">
        <title>Annotation for the trematode Fasciolopsis buski.</title>
        <authorList>
            <person name="Choi Y.-J."/>
        </authorList>
    </citation>
    <scope>NUCLEOTIDE SEQUENCE</scope>
    <source>
        <strain evidence="10">HT</strain>
        <tissue evidence="10">Whole worm</tissue>
    </source>
</reference>
<name>A0A8E0RXS5_9TREM</name>
<dbReference type="GO" id="GO:0032957">
    <property type="term" value="P:inositol trisphosphate metabolic process"/>
    <property type="evidence" value="ECO:0007669"/>
    <property type="project" value="InterPro"/>
</dbReference>
<dbReference type="PIRSF" id="PIRSF038186">
    <property type="entry name" value="ITPK"/>
    <property type="match status" value="1"/>
</dbReference>
<evidence type="ECO:0000313" key="10">
    <source>
        <dbReference type="EMBL" id="KAA0196486.1"/>
    </source>
</evidence>
<feature type="domain" description="Inositol 1,3,4-trisphosphate 5/6-kinase ATP-grasp" evidence="9">
    <location>
        <begin position="157"/>
        <end position="256"/>
    </location>
</feature>
<protein>
    <recommendedName>
        <fullName evidence="8">Inositol-tetrakisphosphate 1-kinase</fullName>
        <ecNumber evidence="8">2.7.1.134</ecNumber>
    </recommendedName>
</protein>
<comment type="function">
    <text evidence="8">Kinase that can phosphorylate various inositol polyphosphate such as Ins(3,4,5,6)P4 or Ins(1,3,4)P3.</text>
</comment>
<proteinExistence type="inferred from homology"/>
<keyword evidence="6 8" id="KW-0067">ATP-binding</keyword>
<comment type="subunit">
    <text evidence="8">Monomer.</text>
</comment>
<evidence type="ECO:0000256" key="7">
    <source>
        <dbReference type="ARBA" id="ARBA00022842"/>
    </source>
</evidence>
<dbReference type="EMBL" id="LUCM01002985">
    <property type="protein sequence ID" value="KAA0196486.1"/>
    <property type="molecule type" value="Genomic_DNA"/>
</dbReference>
<keyword evidence="2 8" id="KW-0808">Transferase</keyword>
<dbReference type="GO" id="GO:0052726">
    <property type="term" value="F:inositol-1,3,4-trisphosphate 5-kinase activity"/>
    <property type="evidence" value="ECO:0007669"/>
    <property type="project" value="InterPro"/>
</dbReference>